<dbReference type="RefSeq" id="WP_265269445.1">
    <property type="nucleotide sequence ID" value="NZ_JANFAV010000010.1"/>
</dbReference>
<accession>A0AA41Z9L8</accession>
<keyword evidence="1" id="KW-0732">Signal</keyword>
<evidence type="ECO:0008006" key="4">
    <source>
        <dbReference type="Google" id="ProtNLM"/>
    </source>
</evidence>
<evidence type="ECO:0000256" key="1">
    <source>
        <dbReference type="SAM" id="SignalP"/>
    </source>
</evidence>
<evidence type="ECO:0000313" key="3">
    <source>
        <dbReference type="Proteomes" id="UP001165565"/>
    </source>
</evidence>
<organism evidence="2 3">
    <name type="scientific">Sphingomonas lycopersici</name>
    <dbReference type="NCBI Taxonomy" id="2951807"/>
    <lineage>
        <taxon>Bacteria</taxon>
        <taxon>Pseudomonadati</taxon>
        <taxon>Pseudomonadota</taxon>
        <taxon>Alphaproteobacteria</taxon>
        <taxon>Sphingomonadales</taxon>
        <taxon>Sphingomonadaceae</taxon>
        <taxon>Sphingomonas</taxon>
    </lineage>
</organism>
<name>A0AA41Z9L8_9SPHN</name>
<feature type="chain" id="PRO_5041424763" description="Flagella basal body P-ring formation protein FlgA" evidence="1">
    <location>
        <begin position="20"/>
        <end position="160"/>
    </location>
</feature>
<proteinExistence type="predicted"/>
<feature type="signal peptide" evidence="1">
    <location>
        <begin position="1"/>
        <end position="19"/>
    </location>
</feature>
<reference evidence="2" key="1">
    <citation type="submission" date="2022-06" db="EMBL/GenBank/DDBJ databases">
        <title>Sphingomonas sp. nov. isolated from rhizosphere soil of tomato.</title>
        <authorList>
            <person name="Dong H."/>
            <person name="Gao R."/>
        </authorList>
    </citation>
    <scope>NUCLEOTIDE SEQUENCE</scope>
    <source>
        <strain evidence="2">MMSM24</strain>
    </source>
</reference>
<dbReference type="AlphaFoldDB" id="A0AA41Z9L8"/>
<comment type="caution">
    <text evidence="2">The sequence shown here is derived from an EMBL/GenBank/DDBJ whole genome shotgun (WGS) entry which is preliminary data.</text>
</comment>
<dbReference type="EMBL" id="JANFAV010000010">
    <property type="protein sequence ID" value="MCW6536020.1"/>
    <property type="molecule type" value="Genomic_DNA"/>
</dbReference>
<gene>
    <name evidence="2" type="ORF">NEE01_14660</name>
</gene>
<protein>
    <recommendedName>
        <fullName evidence="4">Flagella basal body P-ring formation protein FlgA</fullName>
    </recommendedName>
</protein>
<sequence length="160" mass="16325">MKKMLATLLLSGGCSAAGAQTAAITVPLGTPVMLATTTDLSSRSNVKGDMVPLRVDEDVAIDGRRVIARGTEAVGQVIDARAKGAMGMSGRLVLRPLYVRAGERVVRLSGQSIDKASVTAGAVIASVAVGPVFTGRSASIPSGTRLSAVVEKTVQLPPLD</sequence>
<evidence type="ECO:0000313" key="2">
    <source>
        <dbReference type="EMBL" id="MCW6536020.1"/>
    </source>
</evidence>
<dbReference type="Proteomes" id="UP001165565">
    <property type="component" value="Unassembled WGS sequence"/>
</dbReference>
<keyword evidence="3" id="KW-1185">Reference proteome</keyword>